<dbReference type="GeneID" id="78372403"/>
<feature type="compositionally biased region" description="Basic residues" evidence="1">
    <location>
        <begin position="49"/>
        <end position="63"/>
    </location>
</feature>
<dbReference type="Pfam" id="PF18914">
    <property type="entry name" value="DUF5666"/>
    <property type="match status" value="2"/>
</dbReference>
<dbReference type="AlphaFoldDB" id="A0A0D8FUU3"/>
<evidence type="ECO:0000259" key="3">
    <source>
        <dbReference type="Pfam" id="PF18914"/>
    </source>
</evidence>
<gene>
    <name evidence="4" type="ORF">FEAC_11710</name>
</gene>
<dbReference type="STRING" id="1121877.FEAC_11710"/>
<evidence type="ECO:0000256" key="2">
    <source>
        <dbReference type="SAM" id="SignalP"/>
    </source>
</evidence>
<feature type="chain" id="PRO_5002329791" description="DUF5666 domain-containing protein" evidence="2">
    <location>
        <begin position="36"/>
        <end position="306"/>
    </location>
</feature>
<reference evidence="4 5" key="1">
    <citation type="submission" date="2015-01" db="EMBL/GenBank/DDBJ databases">
        <title>Draft genome of the acidophilic iron oxidizer Ferrimicrobium acidiphilum strain T23.</title>
        <authorList>
            <person name="Poehlein A."/>
            <person name="Eisen S."/>
            <person name="Schloemann M."/>
            <person name="Johnson B.D."/>
            <person name="Daniel R."/>
            <person name="Muehling M."/>
        </authorList>
    </citation>
    <scope>NUCLEOTIDE SEQUENCE [LARGE SCALE GENOMIC DNA]</scope>
    <source>
        <strain evidence="4 5">T23</strain>
    </source>
</reference>
<proteinExistence type="predicted"/>
<accession>A0A0D8FUU3</accession>
<feature type="region of interest" description="Disordered" evidence="1">
    <location>
        <begin position="44"/>
        <end position="63"/>
    </location>
</feature>
<keyword evidence="2" id="KW-0732">Signal</keyword>
<feature type="signal peptide" evidence="2">
    <location>
        <begin position="1"/>
        <end position="35"/>
    </location>
</feature>
<feature type="domain" description="DUF5666" evidence="3">
    <location>
        <begin position="215"/>
        <end position="279"/>
    </location>
</feature>
<keyword evidence="5" id="KW-1185">Reference proteome</keyword>
<sequence length="306" mass="31469">MQRHFLKRNRGVILGITAGAAVGLTSLGLATSATFASTSAKLPTAVAGPKHRPNPALKPRKGRRPMVGGLVVTASTTTLSVRSMNDVTRSYSLNSSTRYLEGTSTTDSQALKTGERVRVVTSRGSSTAKTVRILEPRALGMVVGISGNTITITNRSGLEQAIYTSGSTIYHEGRSTVSQSALKVGELISARGTLASNQSTLNADNIAIHLPHYAGKVTAISGDVLTLKLRGGVTATVNVTGTTTYRDGTATSSLSAIKDGSFVVAKGVVTATNTMTATKLQLGRPSTPVPPGKTAPAAGPGKITPA</sequence>
<organism evidence="4 5">
    <name type="scientific">Ferrimicrobium acidiphilum DSM 19497</name>
    <dbReference type="NCBI Taxonomy" id="1121877"/>
    <lineage>
        <taxon>Bacteria</taxon>
        <taxon>Bacillati</taxon>
        <taxon>Actinomycetota</taxon>
        <taxon>Acidimicrobiia</taxon>
        <taxon>Acidimicrobiales</taxon>
        <taxon>Acidimicrobiaceae</taxon>
        <taxon>Ferrimicrobium</taxon>
    </lineage>
</organism>
<name>A0A0D8FUU3_9ACTN</name>
<protein>
    <recommendedName>
        <fullName evidence="3">DUF5666 domain-containing protein</fullName>
    </recommendedName>
</protein>
<dbReference type="Proteomes" id="UP000032336">
    <property type="component" value="Unassembled WGS sequence"/>
</dbReference>
<feature type="region of interest" description="Disordered" evidence="1">
    <location>
        <begin position="282"/>
        <end position="306"/>
    </location>
</feature>
<feature type="domain" description="DUF5666" evidence="3">
    <location>
        <begin position="140"/>
        <end position="203"/>
    </location>
</feature>
<feature type="compositionally biased region" description="Low complexity" evidence="1">
    <location>
        <begin position="294"/>
        <end position="306"/>
    </location>
</feature>
<comment type="caution">
    <text evidence="4">The sequence shown here is derived from an EMBL/GenBank/DDBJ whole genome shotgun (WGS) entry which is preliminary data.</text>
</comment>
<dbReference type="RefSeq" id="WP_035388960.1">
    <property type="nucleotide sequence ID" value="NZ_JQKF01000008.1"/>
</dbReference>
<evidence type="ECO:0000313" key="5">
    <source>
        <dbReference type="Proteomes" id="UP000032336"/>
    </source>
</evidence>
<evidence type="ECO:0000313" key="4">
    <source>
        <dbReference type="EMBL" id="KJE77045.1"/>
    </source>
</evidence>
<dbReference type="InterPro" id="IPR043724">
    <property type="entry name" value="DUF5666"/>
</dbReference>
<evidence type="ECO:0000256" key="1">
    <source>
        <dbReference type="SAM" id="MobiDB-lite"/>
    </source>
</evidence>
<dbReference type="EMBL" id="JXUW01000008">
    <property type="protein sequence ID" value="KJE77045.1"/>
    <property type="molecule type" value="Genomic_DNA"/>
</dbReference>